<comment type="caution">
    <text evidence="1">The sequence shown here is derived from an EMBL/GenBank/DDBJ whole genome shotgun (WGS) entry which is preliminary data.</text>
</comment>
<keyword evidence="2" id="KW-1185">Reference proteome</keyword>
<reference evidence="2" key="1">
    <citation type="journal article" date="2022" name="Mol. Ecol. Resour.">
        <title>The genomes of chicory, endive, great burdock and yacon provide insights into Asteraceae palaeo-polyploidization history and plant inulin production.</title>
        <authorList>
            <person name="Fan W."/>
            <person name="Wang S."/>
            <person name="Wang H."/>
            <person name="Wang A."/>
            <person name="Jiang F."/>
            <person name="Liu H."/>
            <person name="Zhao H."/>
            <person name="Xu D."/>
            <person name="Zhang Y."/>
        </authorList>
    </citation>
    <scope>NUCLEOTIDE SEQUENCE [LARGE SCALE GENOMIC DNA]</scope>
    <source>
        <strain evidence="2">cv. Punajuju</strain>
    </source>
</reference>
<sequence length="278" mass="31256">MESLQREIILIEKVCEIYHKISKLDSLKPSEDVDSLFTELVRTCIPPSSINIATLPADVQEIRSKLIRLCEHYSGSGQAPKRLAFVGSGPMPLSSIVLASYHLKDTIFHNYDIDSMANSMASHLVSSDPDLPQTMVFHTANIMDVTDELKEYDVIFLAALVGMDIDEKVKVIDHLAKYMAPGALLMLRSAHGARVFLYPVVDAQQLQGFEVLSVFHPNDDVINSVVISRKIAEPVTIDDGYNHHHHEWRIDSIMPLSCKYCEFKTFNDPLGQMKMIDN</sequence>
<dbReference type="EMBL" id="CM042012">
    <property type="protein sequence ID" value="KAI3752600.1"/>
    <property type="molecule type" value="Genomic_DNA"/>
</dbReference>
<proteinExistence type="predicted"/>
<protein>
    <submittedName>
        <fullName evidence="1">Uncharacterized protein</fullName>
    </submittedName>
</protein>
<evidence type="ECO:0000313" key="1">
    <source>
        <dbReference type="EMBL" id="KAI3752600.1"/>
    </source>
</evidence>
<dbReference type="Proteomes" id="UP001055811">
    <property type="component" value="Linkage Group LG04"/>
</dbReference>
<gene>
    <name evidence="1" type="ORF">L2E82_24634</name>
</gene>
<organism evidence="1 2">
    <name type="scientific">Cichorium intybus</name>
    <name type="common">Chicory</name>
    <dbReference type="NCBI Taxonomy" id="13427"/>
    <lineage>
        <taxon>Eukaryota</taxon>
        <taxon>Viridiplantae</taxon>
        <taxon>Streptophyta</taxon>
        <taxon>Embryophyta</taxon>
        <taxon>Tracheophyta</taxon>
        <taxon>Spermatophyta</taxon>
        <taxon>Magnoliopsida</taxon>
        <taxon>eudicotyledons</taxon>
        <taxon>Gunneridae</taxon>
        <taxon>Pentapetalae</taxon>
        <taxon>asterids</taxon>
        <taxon>campanulids</taxon>
        <taxon>Asterales</taxon>
        <taxon>Asteraceae</taxon>
        <taxon>Cichorioideae</taxon>
        <taxon>Cichorieae</taxon>
        <taxon>Cichoriinae</taxon>
        <taxon>Cichorium</taxon>
    </lineage>
</organism>
<reference evidence="1 2" key="2">
    <citation type="journal article" date="2022" name="Mol. Ecol. Resour.">
        <title>The genomes of chicory, endive, great burdock and yacon provide insights into Asteraceae paleo-polyploidization history and plant inulin production.</title>
        <authorList>
            <person name="Fan W."/>
            <person name="Wang S."/>
            <person name="Wang H."/>
            <person name="Wang A."/>
            <person name="Jiang F."/>
            <person name="Liu H."/>
            <person name="Zhao H."/>
            <person name="Xu D."/>
            <person name="Zhang Y."/>
        </authorList>
    </citation>
    <scope>NUCLEOTIDE SEQUENCE [LARGE SCALE GENOMIC DNA]</scope>
    <source>
        <strain evidence="2">cv. Punajuju</strain>
        <tissue evidence="1">Leaves</tissue>
    </source>
</reference>
<accession>A0ACB9E1K4</accession>
<name>A0ACB9E1K4_CICIN</name>
<evidence type="ECO:0000313" key="2">
    <source>
        <dbReference type="Proteomes" id="UP001055811"/>
    </source>
</evidence>